<accession>A0A164ZL82</accession>
<feature type="region of interest" description="Disordered" evidence="1">
    <location>
        <begin position="533"/>
        <end position="832"/>
    </location>
</feature>
<feature type="region of interest" description="Disordered" evidence="1">
    <location>
        <begin position="118"/>
        <end position="378"/>
    </location>
</feature>
<dbReference type="OrthoDB" id="9451547at2759"/>
<feature type="compositionally biased region" description="Low complexity" evidence="1">
    <location>
        <begin position="925"/>
        <end position="952"/>
    </location>
</feature>
<feature type="compositionally biased region" description="Polar residues" evidence="1">
    <location>
        <begin position="991"/>
        <end position="1015"/>
    </location>
</feature>
<dbReference type="AlphaFoldDB" id="A0A164ZL82"/>
<dbReference type="EMBL" id="KV419396">
    <property type="protein sequence ID" value="KZS97831.1"/>
    <property type="molecule type" value="Genomic_DNA"/>
</dbReference>
<proteinExistence type="predicted"/>
<keyword evidence="2" id="KW-0812">Transmembrane</keyword>
<keyword evidence="4" id="KW-1185">Reference proteome</keyword>
<sequence>MSSSGAYYSPQETLYRNGHAFRPIHTPRGNPPRIQSSWTSPSSLAIIIALTCIVLFAWLSRIFSKNFTDWHEGAAKIQMRRRNGIPDSDTRPFSIAYKDVVARERKAEQQRVAKLEAAAKEAQARERSNRANGFGVPERPRVSSLSSNRSLADARVHFSQPALPERAAPSPFSSQHREDPKPLPGSLRSPDSISGRRRPVLAPIDNPAQLDSRKRPADEFDDSTESEEPKRSRLDTFTSDLEENVLSKGAKKRTQSDDTEGFDEPRADKRARQGSGSHREPIDVDMDPASRGLKRSRDLESVAGDESFSSSKPHSQKRRLDDRRPESLQSRGIKRDRSYQGSILGDLEIDTRHSRKRGRHQEASDDSAPLELVEEGDETVSDIEVDEYDDDAQISQDPLCQGRRIGEVWEINNQKFKVGPDGDRLRHALVKKLRKKYDMPKESVHPDAFALIPVYVEEWLTEDQYKSARDKQELAWQDSQSPTEPAPSTLMGLQEGRKPDGKTLLWNVPQPRTPTPTKSSFNLSVGVYTANPFHESPKAPGRRVTYAHPSPLTQPAEARVKQLHHSKSFSKWEKQDIEAAAMTKLREAAKPKAFPPPPAPVEEPKPQAAKLPEAPAPPKLPVPSAEPAPAPAPSAATPAVEPAASKPSLAFPANPFPAPSANGTSASTAPKPASSGFAMPTLPAPSTSSFLFQKPEAKPAEAAPSAASASAPAPAPAPAAPTVPPTAPSSSSSGSLAPPAAPAAPQSNPFSFGFTARMAPASSDSKPSFSFGAPSITPSTSQPAKADAGNAGPVRPTAQPVQSSSFSPSFNFGGPAKPQTASSALPPSASLPIGSGMTAAASAYSFGQSFGPRDAGAEKKTEEPAEKPAKAPVSIFGQALAQATQKAPEKPAEKAPLTFASFSTTASKPAEPAASQPAATSKPVFGTFGSTGSAFSSNTASSSTLAPASESSKTAVEPEKPKTLPPPSEKPSFSFNFGGSAPAFGTPAKPQETQAQAPSQTLFGQPSASTSNPSSIFGKPGDSTASPFGSTSFNFGAPKENGAAAPAAADASKPAGPAFTFGATSAFGSQAPKPASSIFGAAAGTSPFSFGFSPKPAENGEKKD</sequence>
<keyword evidence="2" id="KW-0472">Membrane</keyword>
<feature type="compositionally biased region" description="Pro residues" evidence="1">
    <location>
        <begin position="614"/>
        <end position="632"/>
    </location>
</feature>
<name>A0A164ZL82_9AGAM</name>
<dbReference type="STRING" id="1314777.A0A164ZL82"/>
<organism evidence="3 4">
    <name type="scientific">Sistotremastrum niveocremeum HHB9708</name>
    <dbReference type="NCBI Taxonomy" id="1314777"/>
    <lineage>
        <taxon>Eukaryota</taxon>
        <taxon>Fungi</taxon>
        <taxon>Dikarya</taxon>
        <taxon>Basidiomycota</taxon>
        <taxon>Agaricomycotina</taxon>
        <taxon>Agaricomycetes</taxon>
        <taxon>Sistotremastrales</taxon>
        <taxon>Sistotremastraceae</taxon>
        <taxon>Sertulicium</taxon>
        <taxon>Sertulicium niveocremeum</taxon>
    </lineage>
</organism>
<feature type="compositionally biased region" description="Basic and acidic residues" evidence="1">
    <location>
        <begin position="118"/>
        <end position="129"/>
    </location>
</feature>
<feature type="compositionally biased region" description="Low complexity" evidence="1">
    <location>
        <begin position="633"/>
        <end position="675"/>
    </location>
</feature>
<feature type="compositionally biased region" description="Low complexity" evidence="1">
    <location>
        <begin position="700"/>
        <end position="712"/>
    </location>
</feature>
<feature type="compositionally biased region" description="Basic and acidic residues" evidence="1">
    <location>
        <begin position="855"/>
        <end position="869"/>
    </location>
</feature>
<feature type="compositionally biased region" description="Low complexity" evidence="1">
    <location>
        <begin position="803"/>
        <end position="832"/>
    </location>
</feature>
<evidence type="ECO:0000313" key="3">
    <source>
        <dbReference type="EMBL" id="KZS97831.1"/>
    </source>
</evidence>
<keyword evidence="2" id="KW-1133">Transmembrane helix</keyword>
<gene>
    <name evidence="3" type="ORF">SISNIDRAFT_481718</name>
</gene>
<evidence type="ECO:0000313" key="4">
    <source>
        <dbReference type="Proteomes" id="UP000076722"/>
    </source>
</evidence>
<feature type="region of interest" description="Disordered" evidence="1">
    <location>
        <begin position="471"/>
        <end position="493"/>
    </location>
</feature>
<dbReference type="Proteomes" id="UP000076722">
    <property type="component" value="Unassembled WGS sequence"/>
</dbReference>
<feature type="transmembrane region" description="Helical" evidence="2">
    <location>
        <begin position="38"/>
        <end position="59"/>
    </location>
</feature>
<feature type="compositionally biased region" description="Low complexity" evidence="1">
    <location>
        <begin position="728"/>
        <end position="738"/>
    </location>
</feature>
<feature type="compositionally biased region" description="Polar residues" evidence="1">
    <location>
        <begin position="1023"/>
        <end position="1034"/>
    </location>
</feature>
<reference evidence="3 4" key="1">
    <citation type="journal article" date="2016" name="Mol. Biol. Evol.">
        <title>Comparative Genomics of Early-Diverging Mushroom-Forming Fungi Provides Insights into the Origins of Lignocellulose Decay Capabilities.</title>
        <authorList>
            <person name="Nagy L.G."/>
            <person name="Riley R."/>
            <person name="Tritt A."/>
            <person name="Adam C."/>
            <person name="Daum C."/>
            <person name="Floudas D."/>
            <person name="Sun H."/>
            <person name="Yadav J.S."/>
            <person name="Pangilinan J."/>
            <person name="Larsson K.H."/>
            <person name="Matsuura K."/>
            <person name="Barry K."/>
            <person name="Labutti K."/>
            <person name="Kuo R."/>
            <person name="Ohm R.A."/>
            <person name="Bhattacharya S.S."/>
            <person name="Shirouzu T."/>
            <person name="Yoshinaga Y."/>
            <person name="Martin F.M."/>
            <person name="Grigoriev I.V."/>
            <person name="Hibbett D.S."/>
        </authorList>
    </citation>
    <scope>NUCLEOTIDE SEQUENCE [LARGE SCALE GENOMIC DNA]</scope>
    <source>
        <strain evidence="3 4">HHB9708</strain>
    </source>
</reference>
<feature type="region of interest" description="Disordered" evidence="1">
    <location>
        <begin position="846"/>
        <end position="1057"/>
    </location>
</feature>
<evidence type="ECO:0000256" key="1">
    <source>
        <dbReference type="SAM" id="MobiDB-lite"/>
    </source>
</evidence>
<evidence type="ECO:0000256" key="2">
    <source>
        <dbReference type="SAM" id="Phobius"/>
    </source>
</evidence>
<feature type="compositionally biased region" description="Pro residues" evidence="1">
    <location>
        <begin position="713"/>
        <end position="727"/>
    </location>
</feature>
<protein>
    <submittedName>
        <fullName evidence="3">Uncharacterized protein</fullName>
    </submittedName>
</protein>
<feature type="compositionally biased region" description="Basic and acidic residues" evidence="1">
    <location>
        <begin position="263"/>
        <end position="282"/>
    </location>
</feature>
<feature type="compositionally biased region" description="Low complexity" evidence="1">
    <location>
        <begin position="1036"/>
        <end position="1057"/>
    </location>
</feature>